<keyword evidence="2" id="KW-1185">Reference proteome</keyword>
<sequence length="136" mass="14884">MPTLRKALETPSQIDSSSATTTTTSSSPKITNGTIRRSVCDRHPAVASLLSRPPNLTPKPSINSTVFVKTECTNDISHFDSTIIRDIEMKDEAISKPNEIKIKSEIGESCGESNGFEEDDDEMPLNLCIRDNKISS</sequence>
<reference evidence="3" key="1">
    <citation type="submission" date="2022-11" db="UniProtKB">
        <authorList>
            <consortium name="WormBaseParasite"/>
        </authorList>
    </citation>
    <scope>IDENTIFICATION</scope>
</reference>
<feature type="region of interest" description="Disordered" evidence="1">
    <location>
        <begin position="1"/>
        <end position="35"/>
    </location>
</feature>
<evidence type="ECO:0000256" key="1">
    <source>
        <dbReference type="SAM" id="MobiDB-lite"/>
    </source>
</evidence>
<evidence type="ECO:0000313" key="3">
    <source>
        <dbReference type="WBParaSite" id="PDA_v2.g2486.t1"/>
    </source>
</evidence>
<evidence type="ECO:0000313" key="2">
    <source>
        <dbReference type="Proteomes" id="UP000887578"/>
    </source>
</evidence>
<protein>
    <submittedName>
        <fullName evidence="3">Uncharacterized protein</fullName>
    </submittedName>
</protein>
<organism evidence="2 3">
    <name type="scientific">Panagrolaimus davidi</name>
    <dbReference type="NCBI Taxonomy" id="227884"/>
    <lineage>
        <taxon>Eukaryota</taxon>
        <taxon>Metazoa</taxon>
        <taxon>Ecdysozoa</taxon>
        <taxon>Nematoda</taxon>
        <taxon>Chromadorea</taxon>
        <taxon>Rhabditida</taxon>
        <taxon>Tylenchina</taxon>
        <taxon>Panagrolaimomorpha</taxon>
        <taxon>Panagrolaimoidea</taxon>
        <taxon>Panagrolaimidae</taxon>
        <taxon>Panagrolaimus</taxon>
    </lineage>
</organism>
<dbReference type="AlphaFoldDB" id="A0A914Q145"/>
<proteinExistence type="predicted"/>
<accession>A0A914Q145</accession>
<name>A0A914Q145_9BILA</name>
<dbReference type="Proteomes" id="UP000887578">
    <property type="component" value="Unplaced"/>
</dbReference>
<dbReference type="WBParaSite" id="PDA_v2.g2486.t1">
    <property type="protein sequence ID" value="PDA_v2.g2486.t1"/>
    <property type="gene ID" value="PDA_v2.g2486"/>
</dbReference>
<feature type="compositionally biased region" description="Low complexity" evidence="1">
    <location>
        <begin position="16"/>
        <end position="27"/>
    </location>
</feature>